<evidence type="ECO:0000256" key="5">
    <source>
        <dbReference type="SAM" id="MobiDB-lite"/>
    </source>
</evidence>
<dbReference type="Pfam" id="PF26039">
    <property type="entry name" value="Dcst2"/>
    <property type="match status" value="1"/>
</dbReference>
<evidence type="ECO:0000256" key="3">
    <source>
        <dbReference type="ARBA" id="ARBA00022989"/>
    </source>
</evidence>
<evidence type="ECO:0000313" key="8">
    <source>
        <dbReference type="EMBL" id="NWY07419.1"/>
    </source>
</evidence>
<dbReference type="GO" id="GO:0016020">
    <property type="term" value="C:membrane"/>
    <property type="evidence" value="ECO:0007669"/>
    <property type="project" value="UniProtKB-SubCell"/>
</dbReference>
<evidence type="ECO:0000259" key="7">
    <source>
        <dbReference type="Pfam" id="PF07782"/>
    </source>
</evidence>
<dbReference type="PANTHER" id="PTHR21041">
    <property type="entry name" value="DENDRITIC CELL-SPECIFIC TRANSMEMBRANE PROTEIN"/>
    <property type="match status" value="1"/>
</dbReference>
<comment type="subcellular location">
    <subcellularLocation>
        <location evidence="1">Membrane</location>
        <topology evidence="1">Multi-pass membrane protein</topology>
    </subcellularLocation>
</comment>
<evidence type="ECO:0000256" key="2">
    <source>
        <dbReference type="ARBA" id="ARBA00022692"/>
    </source>
</evidence>
<evidence type="ECO:0000256" key="4">
    <source>
        <dbReference type="ARBA" id="ARBA00023136"/>
    </source>
</evidence>
<keyword evidence="4 6" id="KW-0472">Membrane</keyword>
<dbReference type="Pfam" id="PF07782">
    <property type="entry name" value="DC_STAMP"/>
    <property type="match status" value="1"/>
</dbReference>
<organism evidence="8 9">
    <name type="scientific">Nothoprocta ornata</name>
    <dbReference type="NCBI Taxonomy" id="83376"/>
    <lineage>
        <taxon>Eukaryota</taxon>
        <taxon>Metazoa</taxon>
        <taxon>Chordata</taxon>
        <taxon>Craniata</taxon>
        <taxon>Vertebrata</taxon>
        <taxon>Euteleostomi</taxon>
        <taxon>Archelosauria</taxon>
        <taxon>Archosauria</taxon>
        <taxon>Dinosauria</taxon>
        <taxon>Saurischia</taxon>
        <taxon>Theropoda</taxon>
        <taxon>Coelurosauria</taxon>
        <taxon>Aves</taxon>
        <taxon>Palaeognathae</taxon>
        <taxon>Tinamiformes</taxon>
        <taxon>Tinamidae</taxon>
        <taxon>Nothoprocta</taxon>
    </lineage>
</organism>
<feature type="compositionally biased region" description="Low complexity" evidence="5">
    <location>
        <begin position="69"/>
        <end position="82"/>
    </location>
</feature>
<dbReference type="EMBL" id="VZSH01000399">
    <property type="protein sequence ID" value="NWY07419.1"/>
    <property type="molecule type" value="Genomic_DNA"/>
</dbReference>
<evidence type="ECO:0000256" key="6">
    <source>
        <dbReference type="SAM" id="Phobius"/>
    </source>
</evidence>
<feature type="transmembrane region" description="Helical" evidence="6">
    <location>
        <begin position="396"/>
        <end position="416"/>
    </location>
</feature>
<feature type="non-terminal residue" evidence="8">
    <location>
        <position position="433"/>
    </location>
</feature>
<keyword evidence="9" id="KW-1185">Reference proteome</keyword>
<sequence length="433" mass="47321">RSALGFALGMALGSAYGALVLLAQSHNIWYCLVTTVSLGTALALGMAFSVKVRVTVLLTLPHIFTSKRPPSSSSSSPSSASARLPWRPVPAEEGKMLLLLLALGMATAGPCANVLHNVSRAAEAMACGAELALNQTAERLQRARQPLLNVLAKIKDIARKAKAVGDRVRRFFRSIMDSVTHVARALRNVWHWLARLGQLCNQQLGTPRRRCLRLFSEAQDKCERAVPFLYFLCYIIAAFKPLCGLANGARRSAAARALGPRAGTDAASSRCSRAALLHHPPAARYVRPRGPWFSRQERQRYGLELAAVLRHVLLGLGLILADYSVFWLLDLLRHELRGETVARAPSVLGISVNGSGYTSEIFRDLVGAFEALQQGNVSVLSQRCRLRPVEPDYGTYMAMGILYGVCLSIALVGSYVGRLRRAICAAYYPEREQ</sequence>
<feature type="region of interest" description="Disordered" evidence="5">
    <location>
        <begin position="66"/>
        <end position="85"/>
    </location>
</feature>
<feature type="non-terminal residue" evidence="8">
    <location>
        <position position="1"/>
    </location>
</feature>
<dbReference type="InterPro" id="IPR012858">
    <property type="entry name" value="DC_STAMP-like"/>
</dbReference>
<protein>
    <submittedName>
        <fullName evidence="8">DCST2 protein</fullName>
    </submittedName>
</protein>
<keyword evidence="3 6" id="KW-1133">Transmembrane helix</keyword>
<feature type="transmembrane region" description="Helical" evidence="6">
    <location>
        <begin position="27"/>
        <end position="48"/>
    </location>
</feature>
<dbReference type="Proteomes" id="UP000531938">
    <property type="component" value="Unassembled WGS sequence"/>
</dbReference>
<keyword evidence="2 6" id="KW-0812">Transmembrane</keyword>
<feature type="domain" description="Dendritic cell-specific transmembrane protein-like" evidence="7">
    <location>
        <begin position="277"/>
        <end position="433"/>
    </location>
</feature>
<name>A0A7K7BGI6_9AVES</name>
<feature type="transmembrane region" description="Helical" evidence="6">
    <location>
        <begin position="308"/>
        <end position="329"/>
    </location>
</feature>
<evidence type="ECO:0000313" key="9">
    <source>
        <dbReference type="Proteomes" id="UP000531938"/>
    </source>
</evidence>
<comment type="caution">
    <text evidence="8">The sequence shown here is derived from an EMBL/GenBank/DDBJ whole genome shotgun (WGS) entry which is preliminary data.</text>
</comment>
<dbReference type="AlphaFoldDB" id="A0A7K7BGI6"/>
<accession>A0A7K7BGI6</accession>
<gene>
    <name evidence="8" type="primary">Dcst2</name>
    <name evidence="8" type="ORF">NOTORN_R00947</name>
</gene>
<dbReference type="PANTHER" id="PTHR21041:SF6">
    <property type="entry name" value="DC-STAMP DOMAIN-CONTAINING PROTEIN 2"/>
    <property type="match status" value="1"/>
</dbReference>
<reference evidence="8 9" key="1">
    <citation type="submission" date="2019-09" db="EMBL/GenBank/DDBJ databases">
        <title>Bird 10,000 Genomes (B10K) Project - Family phase.</title>
        <authorList>
            <person name="Zhang G."/>
        </authorList>
    </citation>
    <scope>NUCLEOTIDE SEQUENCE [LARGE SCALE GENOMIC DNA]</scope>
    <source>
        <strain evidence="8">B10K-MSB-03</strain>
    </source>
</reference>
<evidence type="ECO:0000256" key="1">
    <source>
        <dbReference type="ARBA" id="ARBA00004141"/>
    </source>
</evidence>
<proteinExistence type="predicted"/>
<dbReference type="InterPro" id="IPR051856">
    <property type="entry name" value="CSR-E3_Ligase_Protein"/>
</dbReference>